<sequence length="470" mass="50925">MALAVEMLPALLPVAVFFFFAGLVEFLFSVNTSIAFVVLAIIAGGGVLYVAFTISSLLHVNCPYRTPLSAILRPALASALALTHICLQAATELLWKDDAWAEHFSEASAKIAGALAHFSDTRASILAKAVTASDATLGYAVLDLTVQSLEYEDDVSLLLEGLPDFLDSIPENEIRVNVAKSFPGRSDFSNAIADILRNCAQWEKTPSDAQIRGAVAAMRAIRVFTANLHLIPTIDWVPFSADILGNLYRLRSQGDPAIAVPAACTAALLGQALLAQLRRAAGRPDSEQHEYFDLLFSDLCVVMHLGPRSWRDAIVPWITQVASYKYTGGQSSYYRYAHEVRRDLLDDGDVMNVVSFLRSILPHLPAVPQEGLVIVWATLRCLGYGGLQTAKSTPAAREAFGRLHAEVVAKAAEEDAGPRPAGRFIYAEKSGPVARLRNVLVPAFNAVESGEDIPGAGAWFTFEVAWSREL</sequence>
<dbReference type="Proteomes" id="UP000814140">
    <property type="component" value="Unassembled WGS sequence"/>
</dbReference>
<name>A0ACB8T4Q1_9AGAM</name>
<proteinExistence type="predicted"/>
<gene>
    <name evidence="1" type="ORF">BV25DRAFT_381187</name>
</gene>
<keyword evidence="2" id="KW-1185">Reference proteome</keyword>
<protein>
    <submittedName>
        <fullName evidence="1">Uncharacterized protein</fullName>
    </submittedName>
</protein>
<comment type="caution">
    <text evidence="1">The sequence shown here is derived from an EMBL/GenBank/DDBJ whole genome shotgun (WGS) entry which is preliminary data.</text>
</comment>
<organism evidence="1 2">
    <name type="scientific">Artomyces pyxidatus</name>
    <dbReference type="NCBI Taxonomy" id="48021"/>
    <lineage>
        <taxon>Eukaryota</taxon>
        <taxon>Fungi</taxon>
        <taxon>Dikarya</taxon>
        <taxon>Basidiomycota</taxon>
        <taxon>Agaricomycotina</taxon>
        <taxon>Agaricomycetes</taxon>
        <taxon>Russulales</taxon>
        <taxon>Auriscalpiaceae</taxon>
        <taxon>Artomyces</taxon>
    </lineage>
</organism>
<reference evidence="1" key="2">
    <citation type="journal article" date="2022" name="New Phytol.">
        <title>Evolutionary transition to the ectomycorrhizal habit in the genomes of a hyperdiverse lineage of mushroom-forming fungi.</title>
        <authorList>
            <person name="Looney B."/>
            <person name="Miyauchi S."/>
            <person name="Morin E."/>
            <person name="Drula E."/>
            <person name="Courty P.E."/>
            <person name="Kohler A."/>
            <person name="Kuo A."/>
            <person name="LaButti K."/>
            <person name="Pangilinan J."/>
            <person name="Lipzen A."/>
            <person name="Riley R."/>
            <person name="Andreopoulos W."/>
            <person name="He G."/>
            <person name="Johnson J."/>
            <person name="Nolan M."/>
            <person name="Tritt A."/>
            <person name="Barry K.W."/>
            <person name="Grigoriev I.V."/>
            <person name="Nagy L.G."/>
            <person name="Hibbett D."/>
            <person name="Henrissat B."/>
            <person name="Matheny P.B."/>
            <person name="Labbe J."/>
            <person name="Martin F.M."/>
        </authorList>
    </citation>
    <scope>NUCLEOTIDE SEQUENCE</scope>
    <source>
        <strain evidence="1">HHB10654</strain>
    </source>
</reference>
<evidence type="ECO:0000313" key="2">
    <source>
        <dbReference type="Proteomes" id="UP000814140"/>
    </source>
</evidence>
<dbReference type="EMBL" id="MU277202">
    <property type="protein sequence ID" value="KAI0063513.1"/>
    <property type="molecule type" value="Genomic_DNA"/>
</dbReference>
<evidence type="ECO:0000313" key="1">
    <source>
        <dbReference type="EMBL" id="KAI0063513.1"/>
    </source>
</evidence>
<accession>A0ACB8T4Q1</accession>
<reference evidence="1" key="1">
    <citation type="submission" date="2021-03" db="EMBL/GenBank/DDBJ databases">
        <authorList>
            <consortium name="DOE Joint Genome Institute"/>
            <person name="Ahrendt S."/>
            <person name="Looney B.P."/>
            <person name="Miyauchi S."/>
            <person name="Morin E."/>
            <person name="Drula E."/>
            <person name="Courty P.E."/>
            <person name="Chicoki N."/>
            <person name="Fauchery L."/>
            <person name="Kohler A."/>
            <person name="Kuo A."/>
            <person name="Labutti K."/>
            <person name="Pangilinan J."/>
            <person name="Lipzen A."/>
            <person name="Riley R."/>
            <person name="Andreopoulos W."/>
            <person name="He G."/>
            <person name="Johnson J."/>
            <person name="Barry K.W."/>
            <person name="Grigoriev I.V."/>
            <person name="Nagy L."/>
            <person name="Hibbett D."/>
            <person name="Henrissat B."/>
            <person name="Matheny P.B."/>
            <person name="Labbe J."/>
            <person name="Martin F."/>
        </authorList>
    </citation>
    <scope>NUCLEOTIDE SEQUENCE</scope>
    <source>
        <strain evidence="1">HHB10654</strain>
    </source>
</reference>